<dbReference type="InterPro" id="IPR029044">
    <property type="entry name" value="Nucleotide-diphossugar_trans"/>
</dbReference>
<sequence>MPKGTTKASAEHPFASIVVPAYNNRVGLQKVVQAMLELEYPGQYEVLVVNDGSTDGTREMLEREFGGMERVRLFHLPRLGVCRARNTGIRAAKGELVFNMDHDCIPARNWLARMVEGFTEGGPQVGVVTGYGGYGGTSTGFRKKLLDQVGGYDEEYFYYREDTDLAFKIMDLGYGFRQVDAPYFHDHHIEAPKSFLDSIGYGWKRVFWHKNDVLLWKKHPTRVCAEFLHVKFGFLVDPAYDFGMATGQWKDKGKFALSSPRGIVFLENKGFLHAFAIALLGLAYVVAVKLVRLYGSIRFGKLLI</sequence>
<feature type="transmembrane region" description="Helical" evidence="1">
    <location>
        <begin position="270"/>
        <end position="291"/>
    </location>
</feature>
<dbReference type="InterPro" id="IPR001173">
    <property type="entry name" value="Glyco_trans_2-like"/>
</dbReference>
<feature type="domain" description="Glycosyltransferase 2-like" evidence="2">
    <location>
        <begin position="16"/>
        <end position="175"/>
    </location>
</feature>
<keyword evidence="1" id="KW-0472">Membrane</keyword>
<evidence type="ECO:0000313" key="4">
    <source>
        <dbReference type="Proteomes" id="UP000678237"/>
    </source>
</evidence>
<proteinExistence type="predicted"/>
<evidence type="ECO:0000313" key="3">
    <source>
        <dbReference type="EMBL" id="MBS3063559.1"/>
    </source>
</evidence>
<reference evidence="3" key="1">
    <citation type="submission" date="2021-03" db="EMBL/GenBank/DDBJ databases">
        <authorList>
            <person name="Jaffe A."/>
        </authorList>
    </citation>
    <scope>NUCLEOTIDE SEQUENCE</scope>
    <source>
        <strain evidence="3">RIFCSPLOWO2_01_FULL_58_19</strain>
    </source>
</reference>
<organism evidence="3 4">
    <name type="scientific">Candidatus Iainarchaeum sp</name>
    <dbReference type="NCBI Taxonomy" id="3101447"/>
    <lineage>
        <taxon>Archaea</taxon>
        <taxon>Candidatus Iainarchaeota</taxon>
        <taxon>Candidatus Iainarchaeia</taxon>
        <taxon>Candidatus Iainarchaeales</taxon>
        <taxon>Candidatus Iainarchaeaceae</taxon>
        <taxon>Candidatus Iainarchaeum</taxon>
    </lineage>
</organism>
<dbReference type="EMBL" id="JAGVWE010000006">
    <property type="protein sequence ID" value="MBS3063559.1"/>
    <property type="molecule type" value="Genomic_DNA"/>
</dbReference>
<dbReference type="PANTHER" id="PTHR43685:SF3">
    <property type="entry name" value="SLR2126 PROTEIN"/>
    <property type="match status" value="1"/>
</dbReference>
<dbReference type="Proteomes" id="UP000678237">
    <property type="component" value="Unassembled WGS sequence"/>
</dbReference>
<accession>A0A8T4LD78</accession>
<evidence type="ECO:0000259" key="2">
    <source>
        <dbReference type="Pfam" id="PF00535"/>
    </source>
</evidence>
<dbReference type="SUPFAM" id="SSF53448">
    <property type="entry name" value="Nucleotide-diphospho-sugar transferases"/>
    <property type="match status" value="1"/>
</dbReference>
<dbReference type="PANTHER" id="PTHR43685">
    <property type="entry name" value="GLYCOSYLTRANSFERASE"/>
    <property type="match status" value="1"/>
</dbReference>
<reference evidence="3" key="2">
    <citation type="submission" date="2021-05" db="EMBL/GenBank/DDBJ databases">
        <title>Protein family content uncovers lineage relationships and bacterial pathway maintenance mechanisms in DPANN archaea.</title>
        <authorList>
            <person name="Castelle C.J."/>
            <person name="Meheust R."/>
            <person name="Jaffe A.L."/>
            <person name="Seitz K."/>
            <person name="Gong X."/>
            <person name="Baker B.J."/>
            <person name="Banfield J.F."/>
        </authorList>
    </citation>
    <scope>NUCLEOTIDE SEQUENCE</scope>
    <source>
        <strain evidence="3">RIFCSPLOWO2_01_FULL_58_19</strain>
    </source>
</reference>
<keyword evidence="1" id="KW-1133">Transmembrane helix</keyword>
<name>A0A8T4LD78_9ARCH</name>
<dbReference type="Gene3D" id="3.90.550.10">
    <property type="entry name" value="Spore Coat Polysaccharide Biosynthesis Protein SpsA, Chain A"/>
    <property type="match status" value="1"/>
</dbReference>
<gene>
    <name evidence="3" type="ORF">J4203_06890</name>
</gene>
<dbReference type="InterPro" id="IPR050834">
    <property type="entry name" value="Glycosyltransf_2"/>
</dbReference>
<evidence type="ECO:0000256" key="1">
    <source>
        <dbReference type="SAM" id="Phobius"/>
    </source>
</evidence>
<comment type="caution">
    <text evidence="3">The sequence shown here is derived from an EMBL/GenBank/DDBJ whole genome shotgun (WGS) entry which is preliminary data.</text>
</comment>
<dbReference type="CDD" id="cd00761">
    <property type="entry name" value="Glyco_tranf_GTA_type"/>
    <property type="match status" value="1"/>
</dbReference>
<dbReference type="AlphaFoldDB" id="A0A8T4LD78"/>
<keyword evidence="1" id="KW-0812">Transmembrane</keyword>
<dbReference type="Pfam" id="PF00535">
    <property type="entry name" value="Glycos_transf_2"/>
    <property type="match status" value="1"/>
</dbReference>
<protein>
    <submittedName>
        <fullName evidence="3">Glycosyltransferase family 2 protein</fullName>
    </submittedName>
</protein>